<gene>
    <name evidence="3" type="ORF">ACFQ2K_52390</name>
</gene>
<dbReference type="InterPro" id="IPR017972">
    <property type="entry name" value="Cyt_P450_CS"/>
</dbReference>
<evidence type="ECO:0000256" key="1">
    <source>
        <dbReference type="ARBA" id="ARBA00010617"/>
    </source>
</evidence>
<organism evidence="3 4">
    <name type="scientific">Streptomyces sanglieri</name>
    <dbReference type="NCBI Taxonomy" id="193460"/>
    <lineage>
        <taxon>Bacteria</taxon>
        <taxon>Bacillati</taxon>
        <taxon>Actinomycetota</taxon>
        <taxon>Actinomycetes</taxon>
        <taxon>Kitasatosporales</taxon>
        <taxon>Streptomycetaceae</taxon>
        <taxon>Streptomyces</taxon>
    </lineage>
</organism>
<sequence>MLAELINKTDGEDAVLSERQLIGLGVLLLFAGHDTTAAMMGLSTLTLLTHHEQRKELMEHPEKIGTTVEELMRYLTIVQFGLGRVAKEDLELADAQIKKGDLVVVAMNAANRDPRAFQDPDTLDIDRKMARHMGFGYGVHACLGQNVARAELKTVLPKLFQRFPHLRLATPLEEVPMDFTGTNYGVRKLMVTR</sequence>
<accession>A0ABW2XBD2</accession>
<dbReference type="SUPFAM" id="SSF48264">
    <property type="entry name" value="Cytochrome P450"/>
    <property type="match status" value="1"/>
</dbReference>
<keyword evidence="2" id="KW-0479">Metal-binding</keyword>
<dbReference type="PANTHER" id="PTHR46696">
    <property type="entry name" value="P450, PUTATIVE (EUROFUNG)-RELATED"/>
    <property type="match status" value="1"/>
</dbReference>
<dbReference type="InterPro" id="IPR036396">
    <property type="entry name" value="Cyt_P450_sf"/>
</dbReference>
<dbReference type="Gene3D" id="1.10.630.10">
    <property type="entry name" value="Cytochrome P450"/>
    <property type="match status" value="1"/>
</dbReference>
<dbReference type="PRINTS" id="PR00385">
    <property type="entry name" value="P450"/>
</dbReference>
<evidence type="ECO:0000256" key="2">
    <source>
        <dbReference type="RuleBase" id="RU000461"/>
    </source>
</evidence>
<protein>
    <submittedName>
        <fullName evidence="3">Cytochrome P450</fullName>
    </submittedName>
</protein>
<dbReference type="EMBL" id="JBHTGL010000011">
    <property type="protein sequence ID" value="MFD0629911.1"/>
    <property type="molecule type" value="Genomic_DNA"/>
</dbReference>
<keyword evidence="2" id="KW-0503">Monooxygenase</keyword>
<dbReference type="InterPro" id="IPR002397">
    <property type="entry name" value="Cyt_P450_B"/>
</dbReference>
<dbReference type="Proteomes" id="UP001596915">
    <property type="component" value="Unassembled WGS sequence"/>
</dbReference>
<comment type="similarity">
    <text evidence="1 2">Belongs to the cytochrome P450 family.</text>
</comment>
<name>A0ABW2XBD2_9ACTN</name>
<keyword evidence="2" id="KW-0349">Heme</keyword>
<dbReference type="InterPro" id="IPR001128">
    <property type="entry name" value="Cyt_P450"/>
</dbReference>
<dbReference type="Pfam" id="PF00067">
    <property type="entry name" value="p450"/>
    <property type="match status" value="1"/>
</dbReference>
<keyword evidence="4" id="KW-1185">Reference proteome</keyword>
<evidence type="ECO:0000313" key="3">
    <source>
        <dbReference type="EMBL" id="MFD0629911.1"/>
    </source>
</evidence>
<evidence type="ECO:0000313" key="4">
    <source>
        <dbReference type="Proteomes" id="UP001596915"/>
    </source>
</evidence>
<dbReference type="PROSITE" id="PS00086">
    <property type="entry name" value="CYTOCHROME_P450"/>
    <property type="match status" value="1"/>
</dbReference>
<dbReference type="PANTHER" id="PTHR46696:SF6">
    <property type="entry name" value="P450, PUTATIVE (EUROFUNG)-RELATED"/>
    <property type="match status" value="1"/>
</dbReference>
<proteinExistence type="inferred from homology"/>
<dbReference type="PRINTS" id="PR00359">
    <property type="entry name" value="BP450"/>
</dbReference>
<keyword evidence="2" id="KW-0408">Iron</keyword>
<comment type="caution">
    <text evidence="3">The sequence shown here is derived from an EMBL/GenBank/DDBJ whole genome shotgun (WGS) entry which is preliminary data.</text>
</comment>
<reference evidence="4" key="1">
    <citation type="journal article" date="2019" name="Int. J. Syst. Evol. Microbiol.">
        <title>The Global Catalogue of Microorganisms (GCM) 10K type strain sequencing project: providing services to taxonomists for standard genome sequencing and annotation.</title>
        <authorList>
            <consortium name="The Broad Institute Genomics Platform"/>
            <consortium name="The Broad Institute Genome Sequencing Center for Infectious Disease"/>
            <person name="Wu L."/>
            <person name="Ma J."/>
        </authorList>
    </citation>
    <scope>NUCLEOTIDE SEQUENCE [LARGE SCALE GENOMIC DNA]</scope>
    <source>
        <strain evidence="4">JCM 12607</strain>
    </source>
</reference>
<keyword evidence="2" id="KW-0560">Oxidoreductase</keyword>